<evidence type="ECO:0000313" key="3">
    <source>
        <dbReference type="Proteomes" id="UP001596512"/>
    </source>
</evidence>
<evidence type="ECO:0000259" key="1">
    <source>
        <dbReference type="Pfam" id="PF19809"/>
    </source>
</evidence>
<name>A0ABW2TPG5_9PSEU</name>
<gene>
    <name evidence="2" type="ORF">ACFQV2_21555</name>
</gene>
<dbReference type="Proteomes" id="UP001596512">
    <property type="component" value="Unassembled WGS sequence"/>
</dbReference>
<dbReference type="EMBL" id="JBHTEY010000004">
    <property type="protein sequence ID" value="MFC7615697.1"/>
    <property type="molecule type" value="Genomic_DNA"/>
</dbReference>
<evidence type="ECO:0000313" key="2">
    <source>
        <dbReference type="EMBL" id="MFC7615697.1"/>
    </source>
</evidence>
<organism evidence="2 3">
    <name type="scientific">Actinokineospora soli</name>
    <dbReference type="NCBI Taxonomy" id="1048753"/>
    <lineage>
        <taxon>Bacteria</taxon>
        <taxon>Bacillati</taxon>
        <taxon>Actinomycetota</taxon>
        <taxon>Actinomycetes</taxon>
        <taxon>Pseudonocardiales</taxon>
        <taxon>Pseudonocardiaceae</taxon>
        <taxon>Actinokineospora</taxon>
    </lineage>
</organism>
<dbReference type="Pfam" id="PF19809">
    <property type="entry name" value="DUF6292"/>
    <property type="match status" value="1"/>
</dbReference>
<comment type="caution">
    <text evidence="2">The sequence shown here is derived from an EMBL/GenBank/DDBJ whole genome shotgun (WGS) entry which is preliminary data.</text>
</comment>
<feature type="domain" description="DUF6292" evidence="1">
    <location>
        <begin position="22"/>
        <end position="108"/>
    </location>
</feature>
<proteinExistence type="predicted"/>
<dbReference type="InterPro" id="IPR046259">
    <property type="entry name" value="DUF6292"/>
</dbReference>
<keyword evidence="3" id="KW-1185">Reference proteome</keyword>
<sequence>MPALIDFPLALQHPAIDALRGYLADVAAAVGIGLESCTVDHDTPVSAYLALDTRLPRHPDRDLALLWHEERGWAAAIETHSGEDLIILDHLGGPTVLPPPHRVARFLDDLRTRGPAGVEPPAIRTAGTHDDLARLLGQWHLPGQPGAA</sequence>
<accession>A0ABW2TPG5</accession>
<reference evidence="3" key="1">
    <citation type="journal article" date="2019" name="Int. J. Syst. Evol. Microbiol.">
        <title>The Global Catalogue of Microorganisms (GCM) 10K type strain sequencing project: providing services to taxonomists for standard genome sequencing and annotation.</title>
        <authorList>
            <consortium name="The Broad Institute Genomics Platform"/>
            <consortium name="The Broad Institute Genome Sequencing Center for Infectious Disease"/>
            <person name="Wu L."/>
            <person name="Ma J."/>
        </authorList>
    </citation>
    <scope>NUCLEOTIDE SEQUENCE [LARGE SCALE GENOMIC DNA]</scope>
    <source>
        <strain evidence="3">JCM 17695</strain>
    </source>
</reference>
<protein>
    <submittedName>
        <fullName evidence="2">DUF6292 family protein</fullName>
    </submittedName>
</protein>